<dbReference type="SUPFAM" id="SSF53850">
    <property type="entry name" value="Periplasmic binding protein-like II"/>
    <property type="match status" value="1"/>
</dbReference>
<organism evidence="6 7">
    <name type="scientific">Desulfomicrobium baculatum (strain DSM 4028 / VKM B-1378 / X)</name>
    <name type="common">Desulfovibrio baculatus</name>
    <dbReference type="NCBI Taxonomy" id="525897"/>
    <lineage>
        <taxon>Bacteria</taxon>
        <taxon>Pseudomonadati</taxon>
        <taxon>Thermodesulfobacteriota</taxon>
        <taxon>Desulfovibrionia</taxon>
        <taxon>Desulfovibrionales</taxon>
        <taxon>Desulfomicrobiaceae</taxon>
        <taxon>Desulfomicrobium</taxon>
    </lineage>
</organism>
<dbReference type="InterPro" id="IPR036388">
    <property type="entry name" value="WH-like_DNA-bd_sf"/>
</dbReference>
<dbReference type="SUPFAM" id="SSF46785">
    <property type="entry name" value="Winged helix' DNA-binding domain"/>
    <property type="match status" value="1"/>
</dbReference>
<proteinExistence type="inferred from homology"/>
<reference evidence="6 7" key="1">
    <citation type="journal article" date="2009" name="Stand. Genomic Sci.">
        <title>Complete genome sequence of Desulfomicrobium baculatum type strain (X).</title>
        <authorList>
            <person name="Copeland A."/>
            <person name="Spring S."/>
            <person name="Goker M."/>
            <person name="Schneider S."/>
            <person name="Lapidus A."/>
            <person name="Del Rio T.G."/>
            <person name="Tice H."/>
            <person name="Cheng J.F."/>
            <person name="Chen F."/>
            <person name="Nolan M."/>
            <person name="Bruce D."/>
            <person name="Goodwin L."/>
            <person name="Pitluck S."/>
            <person name="Ivanova N."/>
            <person name="Mavrommatis K."/>
            <person name="Ovchinnikova G."/>
            <person name="Pati A."/>
            <person name="Chen A."/>
            <person name="Palaniappan K."/>
            <person name="Land M."/>
            <person name="Hauser L."/>
            <person name="Chang Y.J."/>
            <person name="Jeffries C.C."/>
            <person name="Meincke L."/>
            <person name="Sims D."/>
            <person name="Brettin T."/>
            <person name="Detter J.C."/>
            <person name="Han C."/>
            <person name="Chain P."/>
            <person name="Bristow J."/>
            <person name="Eisen J.A."/>
            <person name="Markowitz V."/>
            <person name="Hugenholtz P."/>
            <person name="Kyrpides N.C."/>
            <person name="Klenk H.P."/>
            <person name="Lucas S."/>
        </authorList>
    </citation>
    <scope>NUCLEOTIDE SEQUENCE [LARGE SCALE GENOMIC DNA]</scope>
    <source>
        <strain evidence="7">DSM 4028 / VKM B-1378 / X</strain>
    </source>
</reference>
<dbReference type="Gene3D" id="1.10.10.10">
    <property type="entry name" value="Winged helix-like DNA-binding domain superfamily/Winged helix DNA-binding domain"/>
    <property type="match status" value="1"/>
</dbReference>
<evidence type="ECO:0000256" key="2">
    <source>
        <dbReference type="ARBA" id="ARBA00023015"/>
    </source>
</evidence>
<dbReference type="GO" id="GO:0003677">
    <property type="term" value="F:DNA binding"/>
    <property type="evidence" value="ECO:0007669"/>
    <property type="project" value="UniProtKB-KW"/>
</dbReference>
<dbReference type="FunFam" id="1.10.10.10:FF:000001">
    <property type="entry name" value="LysR family transcriptional regulator"/>
    <property type="match status" value="1"/>
</dbReference>
<dbReference type="Pfam" id="PF00126">
    <property type="entry name" value="HTH_1"/>
    <property type="match status" value="1"/>
</dbReference>
<comment type="similarity">
    <text evidence="1">Belongs to the LysR transcriptional regulatory family.</text>
</comment>
<dbReference type="KEGG" id="dba:Dbac_3456"/>
<evidence type="ECO:0000256" key="1">
    <source>
        <dbReference type="ARBA" id="ARBA00009437"/>
    </source>
</evidence>
<dbReference type="InterPro" id="IPR000847">
    <property type="entry name" value="LysR_HTH_N"/>
</dbReference>
<dbReference type="InterPro" id="IPR036390">
    <property type="entry name" value="WH_DNA-bd_sf"/>
</dbReference>
<sequence>MEFHQLTAFQTVARTGNLTRAAEALHLSQSALSTQIKNLEEELGVALFARQAKGMRLTRAGETLLPHAETVLEKTTELGRTAMSLREEVAGKLSIGLNTDPTFLRLNRVIRAFTTTLPQVTLTFCISQTLSTEAMLKRGEMDMGFAFGTSFSPGVRSLQLATTPVSVVVPRHLAGDPAALDWPAVAAMPWIWTTCQCPFHLLCQKRMDEAGVRPNTVTDAVDENIVKELAMGGMGVTLLRRSEAEDVVRQGAGVIWEPGEIQVPLCLTWLSRRGDDRLITSAAAHIAAIWTENKDG</sequence>
<evidence type="ECO:0000259" key="5">
    <source>
        <dbReference type="PROSITE" id="PS50931"/>
    </source>
</evidence>
<dbReference type="PROSITE" id="PS50931">
    <property type="entry name" value="HTH_LYSR"/>
    <property type="match status" value="1"/>
</dbReference>
<gene>
    <name evidence="6" type="ordered locus">Dbac_3456</name>
</gene>
<keyword evidence="2" id="KW-0805">Transcription regulation</keyword>
<dbReference type="CDD" id="cd05466">
    <property type="entry name" value="PBP2_LTTR_substrate"/>
    <property type="match status" value="1"/>
</dbReference>
<dbReference type="eggNOG" id="COG0583">
    <property type="taxonomic scope" value="Bacteria"/>
</dbReference>
<dbReference type="Proteomes" id="UP000002216">
    <property type="component" value="Chromosome"/>
</dbReference>
<protein>
    <submittedName>
        <fullName evidence="6">Transcriptional regulator, LysR family</fullName>
    </submittedName>
</protein>
<dbReference type="InterPro" id="IPR005119">
    <property type="entry name" value="LysR_subst-bd"/>
</dbReference>
<evidence type="ECO:0000256" key="4">
    <source>
        <dbReference type="ARBA" id="ARBA00023163"/>
    </source>
</evidence>
<keyword evidence="7" id="KW-1185">Reference proteome</keyword>
<accession>C7LQM2</accession>
<dbReference type="EMBL" id="CP001629">
    <property type="protein sequence ID" value="ACU91528.1"/>
    <property type="molecule type" value="Genomic_DNA"/>
</dbReference>
<dbReference type="STRING" id="525897.Dbac_3456"/>
<dbReference type="RefSeq" id="WP_015775615.1">
    <property type="nucleotide sequence ID" value="NC_013173.1"/>
</dbReference>
<evidence type="ECO:0000313" key="6">
    <source>
        <dbReference type="EMBL" id="ACU91528.1"/>
    </source>
</evidence>
<dbReference type="AlphaFoldDB" id="C7LQM2"/>
<evidence type="ECO:0000313" key="7">
    <source>
        <dbReference type="Proteomes" id="UP000002216"/>
    </source>
</evidence>
<dbReference type="PANTHER" id="PTHR30346:SF0">
    <property type="entry name" value="HCA OPERON TRANSCRIPTIONAL ACTIVATOR HCAR"/>
    <property type="match status" value="1"/>
</dbReference>
<dbReference type="GO" id="GO:0032993">
    <property type="term" value="C:protein-DNA complex"/>
    <property type="evidence" value="ECO:0007669"/>
    <property type="project" value="TreeGrafter"/>
</dbReference>
<feature type="domain" description="HTH lysR-type" evidence="5">
    <location>
        <begin position="1"/>
        <end position="58"/>
    </location>
</feature>
<keyword evidence="4" id="KW-0804">Transcription</keyword>
<dbReference type="PRINTS" id="PR00039">
    <property type="entry name" value="HTHLYSR"/>
</dbReference>
<name>C7LQM2_DESBD</name>
<dbReference type="Pfam" id="PF03466">
    <property type="entry name" value="LysR_substrate"/>
    <property type="match status" value="1"/>
</dbReference>
<dbReference type="GO" id="GO:0003700">
    <property type="term" value="F:DNA-binding transcription factor activity"/>
    <property type="evidence" value="ECO:0007669"/>
    <property type="project" value="InterPro"/>
</dbReference>
<dbReference type="PANTHER" id="PTHR30346">
    <property type="entry name" value="TRANSCRIPTIONAL DUAL REGULATOR HCAR-RELATED"/>
    <property type="match status" value="1"/>
</dbReference>
<keyword evidence="3" id="KW-0238">DNA-binding</keyword>
<evidence type="ECO:0000256" key="3">
    <source>
        <dbReference type="ARBA" id="ARBA00023125"/>
    </source>
</evidence>
<dbReference type="Gene3D" id="3.40.190.290">
    <property type="match status" value="1"/>
</dbReference>
<dbReference type="HOGENOM" id="CLU_039613_6_1_7"/>